<dbReference type="SUPFAM" id="SSF47413">
    <property type="entry name" value="lambda repressor-like DNA-binding domains"/>
    <property type="match status" value="1"/>
</dbReference>
<gene>
    <name evidence="4" type="ORF">FIU21_03595</name>
</gene>
<feature type="domain" description="HTH cro/C1-type" evidence="3">
    <location>
        <begin position="20"/>
        <end position="74"/>
    </location>
</feature>
<dbReference type="Pfam" id="PF06114">
    <property type="entry name" value="Peptidase_M78"/>
    <property type="match status" value="1"/>
</dbReference>
<evidence type="ECO:0000313" key="4">
    <source>
        <dbReference type="EMBL" id="QKH88062.1"/>
    </source>
</evidence>
<dbReference type="Pfam" id="PF01381">
    <property type="entry name" value="HTH_3"/>
    <property type="match status" value="1"/>
</dbReference>
<dbReference type="InterPro" id="IPR010982">
    <property type="entry name" value="Lambda_DNA-bd_dom_sf"/>
</dbReference>
<dbReference type="InterPro" id="IPR013430">
    <property type="entry name" value="Toxin_antidote_HigA"/>
</dbReference>
<evidence type="ECO:0000256" key="2">
    <source>
        <dbReference type="ARBA" id="ARBA00023125"/>
    </source>
</evidence>
<dbReference type="PROSITE" id="PS50943">
    <property type="entry name" value="HTH_CROC1"/>
    <property type="match status" value="1"/>
</dbReference>
<comment type="similarity">
    <text evidence="1">Belongs to the short-chain fatty acyl-CoA assimilation regulator (ScfR) family.</text>
</comment>
<proteinExistence type="inferred from homology"/>
<dbReference type="NCBIfam" id="TIGR02607">
    <property type="entry name" value="antidote_HigA"/>
    <property type="match status" value="1"/>
</dbReference>
<dbReference type="Gene3D" id="1.10.260.40">
    <property type="entry name" value="lambda repressor-like DNA-binding domains"/>
    <property type="match status" value="1"/>
</dbReference>
<evidence type="ECO:0000313" key="5">
    <source>
        <dbReference type="Proteomes" id="UP000500843"/>
    </source>
</evidence>
<dbReference type="GO" id="GO:0003677">
    <property type="term" value="F:DNA binding"/>
    <property type="evidence" value="ECO:0007669"/>
    <property type="project" value="UniProtKB-KW"/>
</dbReference>
<keyword evidence="2" id="KW-0238">DNA-binding</keyword>
<protein>
    <submittedName>
        <fullName evidence="4">HigA family addiction module antidote protein</fullName>
    </submittedName>
</protein>
<organism evidence="4 5">
    <name type="scientific">Prevotella melaninogenica</name>
    <dbReference type="NCBI Taxonomy" id="28132"/>
    <lineage>
        <taxon>Bacteria</taxon>
        <taxon>Pseudomonadati</taxon>
        <taxon>Bacteroidota</taxon>
        <taxon>Bacteroidia</taxon>
        <taxon>Bacteroidales</taxon>
        <taxon>Prevotellaceae</taxon>
        <taxon>Prevotella</taxon>
    </lineage>
</organism>
<dbReference type="CDD" id="cd00093">
    <property type="entry name" value="HTH_XRE"/>
    <property type="match status" value="1"/>
</dbReference>
<dbReference type="InterPro" id="IPR010359">
    <property type="entry name" value="IrrE_HExxH"/>
</dbReference>
<dbReference type="SMART" id="SM00530">
    <property type="entry name" value="HTH_XRE"/>
    <property type="match status" value="1"/>
</dbReference>
<reference evidence="4 5" key="1">
    <citation type="submission" date="2020-05" db="EMBL/GenBank/DDBJ databases">
        <title>FDA dAtabase for Regulatory Grade micrObial Sequences (FDA-ARGOS): Supporting development and validation of Infectious Disease Dx tests.</title>
        <authorList>
            <person name="Moreno J."/>
            <person name="Tallon L."/>
            <person name="Sadzewicz L."/>
            <person name="Zhao X."/>
            <person name="Vavikolanu K."/>
            <person name="Mehta A."/>
            <person name="Aluvathingal J."/>
            <person name="Nadendla S."/>
            <person name="Myers T."/>
            <person name="Yan Y."/>
            <person name="Sichtig H."/>
        </authorList>
    </citation>
    <scope>NUCLEOTIDE SEQUENCE [LARGE SCALE GENOMIC DNA]</scope>
    <source>
        <strain evidence="4 5">FDAARGOS_760</strain>
    </source>
</reference>
<accession>A0A7D4KA34</accession>
<dbReference type="EMBL" id="CP054010">
    <property type="protein sequence ID" value="QKH88062.1"/>
    <property type="molecule type" value="Genomic_DNA"/>
</dbReference>
<sequence length="369" mass="42411">MATRNNRLVPVRAIHPGEILREELQERGIKQKDFAKQIGVQATHLNTFIRGKRNLNDDLAMKLERHLGIPYKTWMNLHSGFIYDSKAVDVKQSEEQEAREYEDTCASIFNLKLLYKKLNLSHLPCIERVTKLKALFAFDLRSSKELSLQVVGLYKHSEKVHIDEKNMQTWLILNWLEISRATIETQYQKGNGLKVASEIAEMANNRTLSAQGIKDCLNKYGIAYLNVEKLDKTPVDAYSTLVDGCPVITVTYRYNDIDKLAFDVLHELCHIERHLSEDNQAFISTEGTLYSKDPREKEANDFARQQLIPDDVWSRIIGRGCKSLLPHKVVNAIAKEAERYGISPSIAVSRYKHDINWYQTSVYKSPKIS</sequence>
<dbReference type="PANTHER" id="PTHR36924">
    <property type="entry name" value="ANTITOXIN HIGA-1"/>
    <property type="match status" value="1"/>
</dbReference>
<dbReference type="PANTHER" id="PTHR36924:SF1">
    <property type="entry name" value="ANTITOXIN HIGA-1"/>
    <property type="match status" value="1"/>
</dbReference>
<dbReference type="Proteomes" id="UP000500843">
    <property type="component" value="Chromosome 1"/>
</dbReference>
<name>A0A7D4KA34_9BACT</name>
<evidence type="ECO:0000256" key="1">
    <source>
        <dbReference type="ARBA" id="ARBA00007227"/>
    </source>
</evidence>
<dbReference type="InterPro" id="IPR001387">
    <property type="entry name" value="Cro/C1-type_HTH"/>
</dbReference>
<evidence type="ECO:0000259" key="3">
    <source>
        <dbReference type="PROSITE" id="PS50943"/>
    </source>
</evidence>
<dbReference type="AlphaFoldDB" id="A0A7D4KA34"/>
<dbReference type="RefSeq" id="WP_004359147.1">
    <property type="nucleotide sequence ID" value="NZ_CP054010.1"/>
</dbReference>